<dbReference type="AlphaFoldDB" id="D6SPM3"/>
<accession>D6SPM3</accession>
<comment type="caution">
    <text evidence="2">The sequence shown here is derived from an EMBL/GenBank/DDBJ whole genome shotgun (WGS) entry which is preliminary data.</text>
</comment>
<dbReference type="RefSeq" id="WP_008870019.1">
    <property type="nucleotide sequence ID" value="NZ_ACJN02000002.1"/>
</dbReference>
<dbReference type="PANTHER" id="PTHR35271:SF1">
    <property type="entry name" value="ABC TRANSPORTER, SUBSTRATE-BINDING LIPOPROTEIN"/>
    <property type="match status" value="1"/>
</dbReference>
<evidence type="ECO:0000256" key="1">
    <source>
        <dbReference type="SAM" id="SignalP"/>
    </source>
</evidence>
<feature type="chain" id="PRO_5003088259" evidence="1">
    <location>
        <begin position="29"/>
        <end position="352"/>
    </location>
</feature>
<protein>
    <submittedName>
        <fullName evidence="2">ABC-type uncharacterized transport system, periplasmic component</fullName>
    </submittedName>
</protein>
<sequence>MLKFFRLQNMAFICLILAGILLASPALAQEKNYRVGYIEGGSYWLFSDSLQAVKDSLQARGWLEKIDFPGDAHYSPGWDRDELLEQEARELMQRDDLDLVLAAGTDATRAILAANNHETPIVAMAVSDPVDSGFVQSTQDSGVDNFTVRLDPERYPRMFDIFHQIVEFDRLGVIYPDTESGRQFTNLGAARRIAAERGFELLEYDRITTESVQDCLEGIRHLLDKGMDAFFIPSLLAFDWESSDVDKILSFLREQGIPTFARNGSRDVEAGALMGFSTVDFSRRGNFLSQMIIDILEGKKPRSLNMVDRGAPKISFNIQVANEIGFNPPFELLAATDELYREISLPEDRLVE</sequence>
<evidence type="ECO:0000313" key="2">
    <source>
        <dbReference type="EMBL" id="EFI34699.1"/>
    </source>
</evidence>
<dbReference type="Gene3D" id="3.40.50.2300">
    <property type="match status" value="2"/>
</dbReference>
<dbReference type="OrthoDB" id="1680494at2"/>
<organism evidence="2 3">
    <name type="scientific">Desulfonatronospira thiodismutans ASO3-1</name>
    <dbReference type="NCBI Taxonomy" id="555779"/>
    <lineage>
        <taxon>Bacteria</taxon>
        <taxon>Pseudomonadati</taxon>
        <taxon>Thermodesulfobacteriota</taxon>
        <taxon>Desulfovibrionia</taxon>
        <taxon>Desulfovibrionales</taxon>
        <taxon>Desulfonatronovibrionaceae</taxon>
        <taxon>Desulfonatronospira</taxon>
    </lineage>
</organism>
<dbReference type="Pfam" id="PF04392">
    <property type="entry name" value="ABC_sub_bind"/>
    <property type="match status" value="1"/>
</dbReference>
<proteinExistence type="predicted"/>
<keyword evidence="3" id="KW-1185">Reference proteome</keyword>
<dbReference type="EMBL" id="ACJN02000002">
    <property type="protein sequence ID" value="EFI34699.1"/>
    <property type="molecule type" value="Genomic_DNA"/>
</dbReference>
<name>D6SPM3_9BACT</name>
<dbReference type="PANTHER" id="PTHR35271">
    <property type="entry name" value="ABC TRANSPORTER, SUBSTRATE-BINDING LIPOPROTEIN-RELATED"/>
    <property type="match status" value="1"/>
</dbReference>
<dbReference type="eggNOG" id="COG2984">
    <property type="taxonomic scope" value="Bacteria"/>
</dbReference>
<evidence type="ECO:0000313" key="3">
    <source>
        <dbReference type="Proteomes" id="UP000005496"/>
    </source>
</evidence>
<dbReference type="InterPro" id="IPR007487">
    <property type="entry name" value="ABC_transpt-TYRBP-like"/>
</dbReference>
<keyword evidence="1" id="KW-0732">Signal</keyword>
<feature type="signal peptide" evidence="1">
    <location>
        <begin position="1"/>
        <end position="28"/>
    </location>
</feature>
<dbReference type="Proteomes" id="UP000005496">
    <property type="component" value="Unassembled WGS sequence"/>
</dbReference>
<reference evidence="2" key="1">
    <citation type="submission" date="2010-05" db="EMBL/GenBank/DDBJ databases">
        <title>The draft genome of Desulfonatronospira thiodismutans ASO3-1.</title>
        <authorList>
            <consortium name="US DOE Joint Genome Institute (JGI-PGF)"/>
            <person name="Lucas S."/>
            <person name="Copeland A."/>
            <person name="Lapidus A."/>
            <person name="Cheng J.-F."/>
            <person name="Bruce D."/>
            <person name="Goodwin L."/>
            <person name="Pitluck S."/>
            <person name="Chertkov O."/>
            <person name="Brettin T."/>
            <person name="Detter J.C."/>
            <person name="Han C."/>
            <person name="Land M.L."/>
            <person name="Hauser L."/>
            <person name="Kyrpides N."/>
            <person name="Mikhailova N."/>
            <person name="Muyzer G."/>
            <person name="Woyke T."/>
        </authorList>
    </citation>
    <scope>NUCLEOTIDE SEQUENCE [LARGE SCALE GENOMIC DNA]</scope>
    <source>
        <strain evidence="2">ASO3-1</strain>
    </source>
</reference>
<gene>
    <name evidence="2" type="ORF">Dthio_PD2071</name>
</gene>